<keyword evidence="1" id="KW-0812">Transmembrane</keyword>
<organism evidence="3 4">
    <name type="scientific">Microbacterium testaceum (strain StLB037)</name>
    <dbReference type="NCBI Taxonomy" id="979556"/>
    <lineage>
        <taxon>Bacteria</taxon>
        <taxon>Bacillati</taxon>
        <taxon>Actinomycetota</taxon>
        <taxon>Actinomycetes</taxon>
        <taxon>Micrococcales</taxon>
        <taxon>Microbacteriaceae</taxon>
        <taxon>Microbacterium</taxon>
    </lineage>
</organism>
<feature type="transmembrane region" description="Helical" evidence="1">
    <location>
        <begin position="174"/>
        <end position="195"/>
    </location>
</feature>
<dbReference type="InterPro" id="IPR000326">
    <property type="entry name" value="PAP2/HPO"/>
</dbReference>
<feature type="transmembrane region" description="Helical" evidence="1">
    <location>
        <begin position="103"/>
        <end position="125"/>
    </location>
</feature>
<keyword evidence="1" id="KW-0472">Membrane</keyword>
<dbReference type="Proteomes" id="UP000186456">
    <property type="component" value="Unassembled WGS sequence"/>
</dbReference>
<sequence length="247" mass="25352">MTSSSGVGGPSSPENALLAPSPSIRRAVVWAVCTVLAVIAVGFLLRFVPLDVAFSDAVHHLHAPVLTQVAEAFYRSLKPLPAAGIMIVATVAVGLLTRRWQVAVAFCGGVAVTWGLAEAAKLVVARPRPGMSEAMTQAIGATADPSFPSGHVAFTASFAAVLICALWSTRWRALGIVVGVVLVVGMSVSVVVIGVHYAGDALASIVWVAGVYPAVRAVGAAVVPRVDALVTRRLGTARSGRGTSIGR</sequence>
<feature type="transmembrane region" description="Helical" evidence="1">
    <location>
        <begin position="79"/>
        <end position="96"/>
    </location>
</feature>
<evidence type="ECO:0000259" key="2">
    <source>
        <dbReference type="SMART" id="SM00014"/>
    </source>
</evidence>
<dbReference type="Gene3D" id="1.20.144.10">
    <property type="entry name" value="Phosphatidic acid phosphatase type 2/haloperoxidase"/>
    <property type="match status" value="1"/>
</dbReference>
<feature type="transmembrane region" description="Helical" evidence="1">
    <location>
        <begin position="201"/>
        <end position="223"/>
    </location>
</feature>
<proteinExistence type="predicted"/>
<name>A0A1H0Q8L8_MICTS</name>
<dbReference type="InterPro" id="IPR036938">
    <property type="entry name" value="PAP2/HPO_sf"/>
</dbReference>
<dbReference type="RefSeq" id="WP_074695733.1">
    <property type="nucleotide sequence ID" value="NZ_FNJN01000004.1"/>
</dbReference>
<keyword evidence="1" id="KW-1133">Transmembrane helix</keyword>
<evidence type="ECO:0000313" key="4">
    <source>
        <dbReference type="Proteomes" id="UP000186456"/>
    </source>
</evidence>
<dbReference type="EMBL" id="FNJN01000004">
    <property type="protein sequence ID" value="SDP13687.1"/>
    <property type="molecule type" value="Genomic_DNA"/>
</dbReference>
<dbReference type="Pfam" id="PF01569">
    <property type="entry name" value="PAP2"/>
    <property type="match status" value="1"/>
</dbReference>
<reference evidence="3 4" key="1">
    <citation type="submission" date="2016-10" db="EMBL/GenBank/DDBJ databases">
        <authorList>
            <person name="de Groot N.N."/>
        </authorList>
    </citation>
    <scope>NUCLEOTIDE SEQUENCE [LARGE SCALE GENOMIC DNA]</scope>
    <source>
        <strain evidence="3 4">StLB037</strain>
    </source>
</reference>
<evidence type="ECO:0000313" key="3">
    <source>
        <dbReference type="EMBL" id="SDP13687.1"/>
    </source>
</evidence>
<dbReference type="AlphaFoldDB" id="A0A1H0Q8L8"/>
<dbReference type="SMART" id="SM00014">
    <property type="entry name" value="acidPPc"/>
    <property type="match status" value="1"/>
</dbReference>
<gene>
    <name evidence="3" type="ORF">SAMN04487788_2298</name>
</gene>
<feature type="domain" description="Phosphatidic acid phosphatase type 2/haloperoxidase" evidence="2">
    <location>
        <begin position="102"/>
        <end position="216"/>
    </location>
</feature>
<feature type="transmembrane region" description="Helical" evidence="1">
    <location>
        <begin position="145"/>
        <end position="167"/>
    </location>
</feature>
<dbReference type="SUPFAM" id="SSF48317">
    <property type="entry name" value="Acid phosphatase/Vanadium-dependent haloperoxidase"/>
    <property type="match status" value="1"/>
</dbReference>
<feature type="transmembrane region" description="Helical" evidence="1">
    <location>
        <begin position="27"/>
        <end position="48"/>
    </location>
</feature>
<accession>A0A1H0Q8L8</accession>
<protein>
    <submittedName>
        <fullName evidence="3">PAP2 superfamily protein</fullName>
    </submittedName>
</protein>
<evidence type="ECO:0000256" key="1">
    <source>
        <dbReference type="SAM" id="Phobius"/>
    </source>
</evidence>